<comment type="caution">
    <text evidence="3">The sequence shown here is derived from an EMBL/GenBank/DDBJ whole genome shotgun (WGS) entry which is preliminary data.</text>
</comment>
<keyword evidence="1" id="KW-1133">Transmembrane helix</keyword>
<protein>
    <recommendedName>
        <fullName evidence="2">DUF5671 domain-containing protein</fullName>
    </recommendedName>
</protein>
<feature type="transmembrane region" description="Helical" evidence="1">
    <location>
        <begin position="12"/>
        <end position="33"/>
    </location>
</feature>
<keyword evidence="1" id="KW-0812">Transmembrane</keyword>
<evidence type="ECO:0000313" key="4">
    <source>
        <dbReference type="Proteomes" id="UP000034789"/>
    </source>
</evidence>
<proteinExistence type="predicted"/>
<reference evidence="3 4" key="1">
    <citation type="journal article" date="2015" name="Nature">
        <title>rRNA introns, odd ribosomes, and small enigmatic genomes across a large radiation of phyla.</title>
        <authorList>
            <person name="Brown C.T."/>
            <person name="Hug L.A."/>
            <person name="Thomas B.C."/>
            <person name="Sharon I."/>
            <person name="Castelle C.J."/>
            <person name="Singh A."/>
            <person name="Wilkins M.J."/>
            <person name="Williams K.H."/>
            <person name="Banfield J.F."/>
        </authorList>
    </citation>
    <scope>NUCLEOTIDE SEQUENCE [LARGE SCALE GENOMIC DNA]</scope>
</reference>
<feature type="transmembrane region" description="Helical" evidence="1">
    <location>
        <begin position="159"/>
        <end position="182"/>
    </location>
</feature>
<dbReference type="Pfam" id="PF18920">
    <property type="entry name" value="DUF5671"/>
    <property type="match status" value="1"/>
</dbReference>
<evidence type="ECO:0000256" key="1">
    <source>
        <dbReference type="SAM" id="Phobius"/>
    </source>
</evidence>
<gene>
    <name evidence="3" type="ORF">UY98_C0022G0003</name>
</gene>
<dbReference type="EMBL" id="LCSD01000022">
    <property type="protein sequence ID" value="KKW47099.1"/>
    <property type="molecule type" value="Genomic_DNA"/>
</dbReference>
<evidence type="ECO:0000313" key="3">
    <source>
        <dbReference type="EMBL" id="KKW47099.1"/>
    </source>
</evidence>
<keyword evidence="1" id="KW-0472">Membrane</keyword>
<accession>A0A0G2BMK1</accession>
<sequence>MDKPKVTPKDFFLWAGAMVALYGSVISFIALLFEYIDRTYPDPLEYYVDPFSGGIRFAMASLIVLVPVTVVLLRFIRSDIAREPIKSELWVRRWALVLTVFVAGAALVGDLITLINYFLGGELTTRFILKVIVLLLVAGAVFLHFLADLRGYWKANPSRATTVGVAAGLVVLAAIASGFFILGSPAEVRLLRLDSQKVSDLQNIQWQVVNYWQQKEKLPATLEEAKDPLGGYVFPVDPQSGEPYAYEVTGRLSFKLCATFNKEGVGDPYMVRPIAAGPGEKGIEGDSWQHGAGDVCFDRTIDPERYPPFSKSTLR</sequence>
<dbReference type="AlphaFoldDB" id="A0A0G2BMK1"/>
<feature type="transmembrane region" description="Helical" evidence="1">
    <location>
        <begin position="53"/>
        <end position="73"/>
    </location>
</feature>
<dbReference type="Proteomes" id="UP000034789">
    <property type="component" value="Unassembled WGS sequence"/>
</dbReference>
<feature type="domain" description="DUF5671" evidence="2">
    <location>
        <begin position="11"/>
        <end position="142"/>
    </location>
</feature>
<feature type="transmembrane region" description="Helical" evidence="1">
    <location>
        <begin position="127"/>
        <end position="147"/>
    </location>
</feature>
<evidence type="ECO:0000259" key="2">
    <source>
        <dbReference type="Pfam" id="PF18920"/>
    </source>
</evidence>
<feature type="transmembrane region" description="Helical" evidence="1">
    <location>
        <begin position="94"/>
        <end position="115"/>
    </location>
</feature>
<organism evidence="3 4">
    <name type="scientific">Candidatus Kaiserbacteria bacterium GW2011_GWA2_58_9</name>
    <dbReference type="NCBI Taxonomy" id="1618672"/>
    <lineage>
        <taxon>Bacteria</taxon>
        <taxon>Candidatus Kaiseribacteriota</taxon>
    </lineage>
</organism>
<dbReference type="InterPro" id="IPR043728">
    <property type="entry name" value="DUF5671"/>
</dbReference>
<name>A0A0G2BMK1_9BACT</name>